<sequence length="1583" mass="165976">MGISSGTSTRVISPKFEYLPGNPDINKFSISPVSLATAGINIVVPVFARDTFGNLISSSVHADYSLSVARGGVTQAVISSESTAGGQMGVSFLLTLAAQYSVLIMGNGTELQGTPFSISVIPAIISGQQCIVTGTALTSTMAGKQAGMVIQAVDQYGNQRTDGGVNFFFAAEGPLERATSNRAQCSDSSAGSCGITRQQTAGSCSVTFTLTIAGTYSVSLNLVGDYTGGSTIGSSPYNITIQPNTDTLPGFVAVDPITASSLAGVPLNLNLHESDQYGNERNCTSIRLNGFSFTSPTSGSSFSASTAFVGTSDQVCVVSLSMTNAGSYAPLLSILGQSIASTKINISIFAGPIGNVYTSVVNKLSSGESFDASQGFVDAMVNGDFVPQQYTNRYGNVLKRGGFAANISVNVSSQMFPYSIRGSVADLEDGYYMVSYTTTVSGGYQIFIDVDGNSIKNTPFQALILSGAIESSQCYACLLDSTGCRRGQRGDRDATCTRSLKAVGEEVLLCAEASQVTPASLYVRLADRFGNDITDKRELNLIRYSVSFSSSSVQPKVFNNILCFLDGAGCSSATLLDATNIDSLGGFIGQSANWLYPVSFVGSVSGSYSLEILLGSKNASGQAHFSSISQSVVRAEVLPSSPCSSYSVAAGSSLSLSTAGHQSTFLILTRDAFNNDRVGIVKALDAEISLFDFSLLGPSPDAQTLMTPGQSAPFIIGQVKNESGGLFSASFSSTIAGTYSLRLKLGGQHLVNSPFTLQVNPAPASPNSSRVVSSLQLTVVSGKFAPFLVQAYDPFGNRIFTSDDQFTGAMPDQLNAHVEVQPLTQGQHNVSFLMTQAGQYVAHVRLQGQDILDSPVSFIVVAGPAASQTSIVNSTDILALGTVGEHWRFKIHGFDKFSNLRTTGDDPFSVLVYSPIWADCSNCSNCSLPDGSTISRSDCLSSPPRNGVCSPCPSRLAAVVDLSIPSSCSQVLPLLGDFGCKGGTYLADFVPTKSGTYAVTAFLSGASVSPVMFTFTVFPGVPDPAFSKVEPDGKSLTLITAGVQHSFLIKSFDRFMNSVQYSLSSSFLLSVTPFLSSQVLLASSTYEDLGSGLFRQTFLLSISGSYKVNVFLDSKAVVGSPFNVTVISAGVNASNSIPRGLGFTLATAGMAGSFFIQTRDSFGNWKTAASAGNWQISVLRSCAGQEATTFVPVVNDLQDGTYAVVYTITVSGRYCLVGSDGSTQLSGTPSELTVLPGSASPHYAAPSGSALSSTTVGVVSSFLIQSADMFGNVKTRGGDVYQVELKGGWRVAADSSVAQEVTVTGEVEDKADGSYVARYLTTRSGSFAVHIFLLSGTAGAREEIDGSPRNISVLPGQLDISHTAVFSFNVVNPALARTLCRSLLIGGGPWIPGKVYNSSSVGVITGELFVTQAGLYRVLLSSANVSAAGFPLNISFLPGDPTVSNFFPTFPEHVVCTHPQGCNRTRRVATAGENSAFMVTSVDEFGNMGDMLAPPLLLTYADSYSPSILYRSDKSVEGVSTILVNITKKGTYNLTVVDLQGTSIRLSPFLFSVVPADLFPPLCTAVGNGITVGRLELTRLSRS</sequence>
<dbReference type="InterPro" id="IPR001298">
    <property type="entry name" value="Filamin/ABP280_rpt"/>
</dbReference>
<dbReference type="PaxDb" id="55529-EKX52443"/>
<feature type="repeat" description="Filamin" evidence="2">
    <location>
        <begin position="762"/>
        <end position="860"/>
    </location>
</feature>
<dbReference type="Pfam" id="PF00630">
    <property type="entry name" value="Filamin"/>
    <property type="match status" value="2"/>
</dbReference>
<dbReference type="HOGENOM" id="CLU_245039_0_0_1"/>
<feature type="repeat" description="Filamin" evidence="2">
    <location>
        <begin position="122"/>
        <end position="241"/>
    </location>
</feature>
<dbReference type="InterPro" id="IPR013783">
    <property type="entry name" value="Ig-like_fold"/>
</dbReference>
<dbReference type="GO" id="GO:0051015">
    <property type="term" value="F:actin filament binding"/>
    <property type="evidence" value="ECO:0007669"/>
    <property type="project" value="InterPro"/>
</dbReference>
<dbReference type="PROSITE" id="PS50194">
    <property type="entry name" value="FILAMIN_REPEAT"/>
    <property type="match status" value="9"/>
</dbReference>
<dbReference type="GO" id="GO:0030036">
    <property type="term" value="P:actin cytoskeleton organization"/>
    <property type="evidence" value="ECO:0007669"/>
    <property type="project" value="InterPro"/>
</dbReference>
<feature type="repeat" description="Filamin" evidence="2">
    <location>
        <begin position="86"/>
        <end position="120"/>
    </location>
</feature>
<proteinExistence type="predicted"/>
<evidence type="ECO:0000313" key="3">
    <source>
        <dbReference type="EMBL" id="EKX52443.1"/>
    </source>
</evidence>
<evidence type="ECO:0000313" key="4">
    <source>
        <dbReference type="EnsemblProtists" id="EKX52443"/>
    </source>
</evidence>
<evidence type="ECO:0000256" key="1">
    <source>
        <dbReference type="ARBA" id="ARBA00022737"/>
    </source>
</evidence>
<feature type="repeat" description="Filamin" evidence="2">
    <location>
        <begin position="1128"/>
        <end position="1234"/>
    </location>
</feature>
<reference evidence="4" key="3">
    <citation type="submission" date="2015-06" db="UniProtKB">
        <authorList>
            <consortium name="EnsemblProtists"/>
        </authorList>
    </citation>
    <scope>IDENTIFICATION</scope>
</reference>
<dbReference type="PANTHER" id="PTHR38537:SF8">
    <property type="entry name" value="FILAMIN-A"/>
    <property type="match status" value="1"/>
</dbReference>
<name>L1JWH2_GUITC</name>
<reference evidence="5" key="2">
    <citation type="submission" date="2012-11" db="EMBL/GenBank/DDBJ databases">
        <authorList>
            <person name="Kuo A."/>
            <person name="Curtis B.A."/>
            <person name="Tanifuji G."/>
            <person name="Burki F."/>
            <person name="Gruber A."/>
            <person name="Irimia M."/>
            <person name="Maruyama S."/>
            <person name="Arias M.C."/>
            <person name="Ball S.G."/>
            <person name="Gile G.H."/>
            <person name="Hirakawa Y."/>
            <person name="Hopkins J.F."/>
            <person name="Rensing S.A."/>
            <person name="Schmutz J."/>
            <person name="Symeonidi A."/>
            <person name="Elias M."/>
            <person name="Eveleigh R.J."/>
            <person name="Herman E.K."/>
            <person name="Klute M.J."/>
            <person name="Nakayama T."/>
            <person name="Obornik M."/>
            <person name="Reyes-Prieto A."/>
            <person name="Armbrust E.V."/>
            <person name="Aves S.J."/>
            <person name="Beiko R.G."/>
            <person name="Coutinho P."/>
            <person name="Dacks J.B."/>
            <person name="Durnford D.G."/>
            <person name="Fast N.M."/>
            <person name="Green B.R."/>
            <person name="Grisdale C."/>
            <person name="Hempe F."/>
            <person name="Henrissat B."/>
            <person name="Hoppner M.P."/>
            <person name="Ishida K.-I."/>
            <person name="Kim E."/>
            <person name="Koreny L."/>
            <person name="Kroth P.G."/>
            <person name="Liu Y."/>
            <person name="Malik S.-B."/>
            <person name="Maier U.G."/>
            <person name="McRose D."/>
            <person name="Mock T."/>
            <person name="Neilson J.A."/>
            <person name="Onodera N.T."/>
            <person name="Poole A.M."/>
            <person name="Pritham E.J."/>
            <person name="Richards T.A."/>
            <person name="Rocap G."/>
            <person name="Roy S.W."/>
            <person name="Sarai C."/>
            <person name="Schaack S."/>
            <person name="Shirato S."/>
            <person name="Slamovits C.H."/>
            <person name="Spencer D.F."/>
            <person name="Suzuki S."/>
            <person name="Worden A.Z."/>
            <person name="Zauner S."/>
            <person name="Barry K."/>
            <person name="Bell C."/>
            <person name="Bharti A.K."/>
            <person name="Crow J.A."/>
            <person name="Grimwood J."/>
            <person name="Kramer R."/>
            <person name="Lindquist E."/>
            <person name="Lucas S."/>
            <person name="Salamov A."/>
            <person name="McFadden G.I."/>
            <person name="Lane C.E."/>
            <person name="Keeling P.J."/>
            <person name="Gray M.W."/>
            <person name="Grigoriev I.V."/>
            <person name="Archibald J.M."/>
        </authorList>
    </citation>
    <scope>NUCLEOTIDE SEQUENCE</scope>
    <source>
        <strain evidence="5">CCMP2712</strain>
    </source>
</reference>
<dbReference type="Proteomes" id="UP000011087">
    <property type="component" value="Unassembled WGS sequence"/>
</dbReference>
<dbReference type="SMART" id="SM00557">
    <property type="entry name" value="IG_FLMN"/>
    <property type="match status" value="3"/>
</dbReference>
<dbReference type="STRING" id="905079.L1JWH2"/>
<feature type="repeat" description="Filamin" evidence="2">
    <location>
        <begin position="1021"/>
        <end position="1126"/>
    </location>
</feature>
<dbReference type="Gene3D" id="2.60.40.10">
    <property type="entry name" value="Immunoglobulins"/>
    <property type="match status" value="8"/>
</dbReference>
<evidence type="ECO:0000313" key="5">
    <source>
        <dbReference type="Proteomes" id="UP000011087"/>
    </source>
</evidence>
<protein>
    <submittedName>
        <fullName evidence="3 4">Uncharacterized protein</fullName>
    </submittedName>
</protein>
<dbReference type="SUPFAM" id="SSF81296">
    <property type="entry name" value="E set domains"/>
    <property type="match status" value="8"/>
</dbReference>
<dbReference type="eggNOG" id="KOG0518">
    <property type="taxonomic scope" value="Eukaryota"/>
</dbReference>
<keyword evidence="5" id="KW-1185">Reference proteome</keyword>
<feature type="repeat" description="Filamin" evidence="2">
    <location>
        <begin position="1236"/>
        <end position="1353"/>
    </location>
</feature>
<dbReference type="PANTHER" id="PTHR38537">
    <property type="entry name" value="JITTERBUG, ISOFORM N"/>
    <property type="match status" value="1"/>
</dbReference>
<gene>
    <name evidence="3" type="ORF">GUITHDRAFT_101615</name>
</gene>
<accession>L1JWH2</accession>
<dbReference type="EnsemblProtists" id="EKX52443">
    <property type="protein sequence ID" value="EKX52443"/>
    <property type="gene ID" value="GUITHDRAFT_101615"/>
</dbReference>
<evidence type="ECO:0000256" key="2">
    <source>
        <dbReference type="PROSITE-ProRule" id="PRU00087"/>
    </source>
</evidence>
<dbReference type="OrthoDB" id="18740at2759"/>
<dbReference type="InterPro" id="IPR017868">
    <property type="entry name" value="Filamin/ABP280_repeat-like"/>
</dbReference>
<organism evidence="3">
    <name type="scientific">Guillardia theta (strain CCMP2712)</name>
    <name type="common">Cryptophyte</name>
    <dbReference type="NCBI Taxonomy" id="905079"/>
    <lineage>
        <taxon>Eukaryota</taxon>
        <taxon>Cryptophyceae</taxon>
        <taxon>Pyrenomonadales</taxon>
        <taxon>Geminigeraceae</taxon>
        <taxon>Guillardia</taxon>
    </lineage>
</organism>
<dbReference type="InterPro" id="IPR014756">
    <property type="entry name" value="Ig_E-set"/>
</dbReference>
<reference evidence="3 5" key="1">
    <citation type="journal article" date="2012" name="Nature">
        <title>Algal genomes reveal evolutionary mosaicism and the fate of nucleomorphs.</title>
        <authorList>
            <consortium name="DOE Joint Genome Institute"/>
            <person name="Curtis B.A."/>
            <person name="Tanifuji G."/>
            <person name="Burki F."/>
            <person name="Gruber A."/>
            <person name="Irimia M."/>
            <person name="Maruyama S."/>
            <person name="Arias M.C."/>
            <person name="Ball S.G."/>
            <person name="Gile G.H."/>
            <person name="Hirakawa Y."/>
            <person name="Hopkins J.F."/>
            <person name="Kuo A."/>
            <person name="Rensing S.A."/>
            <person name="Schmutz J."/>
            <person name="Symeonidi A."/>
            <person name="Elias M."/>
            <person name="Eveleigh R.J."/>
            <person name="Herman E.K."/>
            <person name="Klute M.J."/>
            <person name="Nakayama T."/>
            <person name="Obornik M."/>
            <person name="Reyes-Prieto A."/>
            <person name="Armbrust E.V."/>
            <person name="Aves S.J."/>
            <person name="Beiko R.G."/>
            <person name="Coutinho P."/>
            <person name="Dacks J.B."/>
            <person name="Durnford D.G."/>
            <person name="Fast N.M."/>
            <person name="Green B.R."/>
            <person name="Grisdale C.J."/>
            <person name="Hempel F."/>
            <person name="Henrissat B."/>
            <person name="Hoppner M.P."/>
            <person name="Ishida K."/>
            <person name="Kim E."/>
            <person name="Koreny L."/>
            <person name="Kroth P.G."/>
            <person name="Liu Y."/>
            <person name="Malik S.B."/>
            <person name="Maier U.G."/>
            <person name="McRose D."/>
            <person name="Mock T."/>
            <person name="Neilson J.A."/>
            <person name="Onodera N.T."/>
            <person name="Poole A.M."/>
            <person name="Pritham E.J."/>
            <person name="Richards T.A."/>
            <person name="Rocap G."/>
            <person name="Roy S.W."/>
            <person name="Sarai C."/>
            <person name="Schaack S."/>
            <person name="Shirato S."/>
            <person name="Slamovits C.H."/>
            <person name="Spencer D.F."/>
            <person name="Suzuki S."/>
            <person name="Worden A.Z."/>
            <person name="Zauner S."/>
            <person name="Barry K."/>
            <person name="Bell C."/>
            <person name="Bharti A.K."/>
            <person name="Crow J.A."/>
            <person name="Grimwood J."/>
            <person name="Kramer R."/>
            <person name="Lindquist E."/>
            <person name="Lucas S."/>
            <person name="Salamov A."/>
            <person name="McFadden G.I."/>
            <person name="Lane C.E."/>
            <person name="Keeling P.J."/>
            <person name="Gray M.W."/>
            <person name="Grigoriev I.V."/>
            <person name="Archibald J.M."/>
        </authorList>
    </citation>
    <scope>NUCLEOTIDE SEQUENCE</scope>
    <source>
        <strain evidence="3 5">CCMP2712</strain>
    </source>
</reference>
<feature type="repeat" description="Filamin" evidence="2">
    <location>
        <begin position="983"/>
        <end position="1017"/>
    </location>
</feature>
<feature type="repeat" description="Filamin" evidence="2">
    <location>
        <begin position="639"/>
        <end position="759"/>
    </location>
</feature>
<dbReference type="InterPro" id="IPR044801">
    <property type="entry name" value="Filamin"/>
</dbReference>
<feature type="repeat" description="Filamin" evidence="2">
    <location>
        <begin position="424"/>
        <end position="464"/>
    </location>
</feature>
<dbReference type="GeneID" id="17309150"/>
<dbReference type="EMBL" id="JH992972">
    <property type="protein sequence ID" value="EKX52443.1"/>
    <property type="molecule type" value="Genomic_DNA"/>
</dbReference>
<keyword evidence="1" id="KW-0677">Repeat</keyword>
<dbReference type="KEGG" id="gtt:GUITHDRAFT_101615"/>
<dbReference type="RefSeq" id="XP_005839423.1">
    <property type="nucleotide sequence ID" value="XM_005839366.1"/>
</dbReference>